<feature type="region of interest" description="Disordered" evidence="1">
    <location>
        <begin position="22"/>
        <end position="134"/>
    </location>
</feature>
<dbReference type="Proteomes" id="UP001165652">
    <property type="component" value="Unassembled WGS sequence"/>
</dbReference>
<feature type="chain" id="PRO_5045525781" evidence="2">
    <location>
        <begin position="25"/>
        <end position="134"/>
    </location>
</feature>
<evidence type="ECO:0000313" key="4">
    <source>
        <dbReference type="Proteomes" id="UP001165652"/>
    </source>
</evidence>
<dbReference type="RefSeq" id="WP_272777606.1">
    <property type="nucleotide sequence ID" value="NZ_JAQQLI010000019.1"/>
</dbReference>
<dbReference type="EMBL" id="JAQQLI010000019">
    <property type="protein sequence ID" value="MDC7786759.1"/>
    <property type="molecule type" value="Genomic_DNA"/>
</dbReference>
<reference evidence="3" key="1">
    <citation type="journal article" date="2023" name="Microbiol Resour">
        <title>Genome Sequences of Rhodoplanes serenus and Two Thermotolerant Strains, Rhodoplanes tepidamans and 'Rhodoplanes cryptolactis,' Further Refine the Genus.</title>
        <authorList>
            <person name="Rayyan A.A."/>
            <person name="Kyndt J.A."/>
        </authorList>
    </citation>
    <scope>NUCLEOTIDE SEQUENCE</scope>
    <source>
        <strain evidence="3">DSM 9987</strain>
    </source>
</reference>
<feature type="compositionally biased region" description="Pro residues" evidence="1">
    <location>
        <begin position="119"/>
        <end position="134"/>
    </location>
</feature>
<keyword evidence="4" id="KW-1185">Reference proteome</keyword>
<feature type="signal peptide" evidence="2">
    <location>
        <begin position="1"/>
        <end position="24"/>
    </location>
</feature>
<feature type="compositionally biased region" description="Gly residues" evidence="1">
    <location>
        <begin position="66"/>
        <end position="80"/>
    </location>
</feature>
<proteinExistence type="predicted"/>
<evidence type="ECO:0000256" key="2">
    <source>
        <dbReference type="SAM" id="SignalP"/>
    </source>
</evidence>
<evidence type="ECO:0000313" key="3">
    <source>
        <dbReference type="EMBL" id="MDC7786759.1"/>
    </source>
</evidence>
<organism evidence="3 4">
    <name type="scientific">Rhodoplanes tepidamans</name>
    <name type="common">Rhodoplanes cryptolactis</name>
    <dbReference type="NCBI Taxonomy" id="200616"/>
    <lineage>
        <taxon>Bacteria</taxon>
        <taxon>Pseudomonadati</taxon>
        <taxon>Pseudomonadota</taxon>
        <taxon>Alphaproteobacteria</taxon>
        <taxon>Hyphomicrobiales</taxon>
        <taxon>Nitrobacteraceae</taxon>
        <taxon>Rhodoplanes</taxon>
    </lineage>
</organism>
<protein>
    <submittedName>
        <fullName evidence="3">Uncharacterized protein</fullName>
    </submittedName>
</protein>
<accession>A0ABT5JAS3</accession>
<reference evidence="3" key="2">
    <citation type="submission" date="2023-02" db="EMBL/GenBank/DDBJ databases">
        <authorList>
            <person name="Rayyan A."/>
            <person name="Meyer T."/>
            <person name="Kyndt J.A."/>
        </authorList>
    </citation>
    <scope>NUCLEOTIDE SEQUENCE</scope>
    <source>
        <strain evidence="3">DSM 9987</strain>
    </source>
</reference>
<name>A0ABT5JAS3_RHOTP</name>
<comment type="caution">
    <text evidence="3">The sequence shown here is derived from an EMBL/GenBank/DDBJ whole genome shotgun (WGS) entry which is preliminary data.</text>
</comment>
<evidence type="ECO:0000256" key="1">
    <source>
        <dbReference type="SAM" id="MobiDB-lite"/>
    </source>
</evidence>
<sequence length="134" mass="12565">MLRRDATCLIAAGLLGLAVGPAAAQAPQPPVTPDRPAAGTPSPPASRLDCPPGVDPGRAPALGDQGAAGGGRGGSAGTTGAGDSLSGQLSHSRGVVCPPAGTDPGMVEPPPAGGALKVIPPPGTPGGEPAPVPK</sequence>
<keyword evidence="2" id="KW-0732">Signal</keyword>
<gene>
    <name evidence="3" type="ORF">PQJ73_13775</name>
</gene>